<dbReference type="EMBL" id="CM023491">
    <property type="protein sequence ID" value="KAH6941352.1"/>
    <property type="molecule type" value="Genomic_DNA"/>
</dbReference>
<name>A0ACB7T4Y8_HYAAI</name>
<accession>A0ACB7T4Y8</accession>
<sequence length="380" mass="41781">MEGTQHVLTGFGDFLERRQVSFVDPLPCSCVCCACGIASSSTVRLPCGHELCRPCHGQSANVCPVDSVKFEEDHVVQQTTDLQQLRVFCINGDCDFVGKLAELSGHVLHCTKDELKCRKCGDHVKRNAAVVHRRQCFVDVGTTSSSPDLAAVVADTETSRGQASPEGHVDQHVGDSSNHVTQDVVVAEASVGAKRTYAGELKRVLPSASYSEETVLRETISGPCRAASEPGVFVTLCKFDNIYEKYAELRRKKATSMLVTGCVAAGYTFSLKCKLAKKEANGEVCVCFKMRLGSGDYDNLVEWPFRKKVTVVLAHPINKEKDISLHLPMLRMDNTKKPAPTPGTYNRGQRTTDDERWEHIESEGFVLNNALHVNVQFSDN</sequence>
<protein>
    <submittedName>
        <fullName evidence="1">Uncharacterized protein</fullName>
    </submittedName>
</protein>
<reference evidence="1" key="1">
    <citation type="submission" date="2020-05" db="EMBL/GenBank/DDBJ databases">
        <title>Large-scale comparative analyses of tick genomes elucidate their genetic diversity and vector capacities.</title>
        <authorList>
            <person name="Jia N."/>
            <person name="Wang J."/>
            <person name="Shi W."/>
            <person name="Du L."/>
            <person name="Sun Y."/>
            <person name="Zhan W."/>
            <person name="Jiang J."/>
            <person name="Wang Q."/>
            <person name="Zhang B."/>
            <person name="Ji P."/>
            <person name="Sakyi L.B."/>
            <person name="Cui X."/>
            <person name="Yuan T."/>
            <person name="Jiang B."/>
            <person name="Yang W."/>
            <person name="Lam T.T.-Y."/>
            <person name="Chang Q."/>
            <person name="Ding S."/>
            <person name="Wang X."/>
            <person name="Zhu J."/>
            <person name="Ruan X."/>
            <person name="Zhao L."/>
            <person name="Wei J."/>
            <person name="Que T."/>
            <person name="Du C."/>
            <person name="Cheng J."/>
            <person name="Dai P."/>
            <person name="Han X."/>
            <person name="Huang E."/>
            <person name="Gao Y."/>
            <person name="Liu J."/>
            <person name="Shao H."/>
            <person name="Ye R."/>
            <person name="Li L."/>
            <person name="Wei W."/>
            <person name="Wang X."/>
            <person name="Wang C."/>
            <person name="Yang T."/>
            <person name="Huo Q."/>
            <person name="Li W."/>
            <person name="Guo W."/>
            <person name="Chen H."/>
            <person name="Zhou L."/>
            <person name="Ni X."/>
            <person name="Tian J."/>
            <person name="Zhou Y."/>
            <person name="Sheng Y."/>
            <person name="Liu T."/>
            <person name="Pan Y."/>
            <person name="Xia L."/>
            <person name="Li J."/>
            <person name="Zhao F."/>
            <person name="Cao W."/>
        </authorList>
    </citation>
    <scope>NUCLEOTIDE SEQUENCE</scope>
    <source>
        <strain evidence="1">Hyas-2018</strain>
    </source>
</reference>
<evidence type="ECO:0000313" key="1">
    <source>
        <dbReference type="EMBL" id="KAH6941352.1"/>
    </source>
</evidence>
<dbReference type="Proteomes" id="UP000821845">
    <property type="component" value="Chromosome 11"/>
</dbReference>
<keyword evidence="2" id="KW-1185">Reference proteome</keyword>
<organism evidence="1 2">
    <name type="scientific">Hyalomma asiaticum</name>
    <name type="common">Tick</name>
    <dbReference type="NCBI Taxonomy" id="266040"/>
    <lineage>
        <taxon>Eukaryota</taxon>
        <taxon>Metazoa</taxon>
        <taxon>Ecdysozoa</taxon>
        <taxon>Arthropoda</taxon>
        <taxon>Chelicerata</taxon>
        <taxon>Arachnida</taxon>
        <taxon>Acari</taxon>
        <taxon>Parasitiformes</taxon>
        <taxon>Ixodida</taxon>
        <taxon>Ixodoidea</taxon>
        <taxon>Ixodidae</taxon>
        <taxon>Hyalomminae</taxon>
        <taxon>Hyalomma</taxon>
    </lineage>
</organism>
<proteinExistence type="predicted"/>
<comment type="caution">
    <text evidence="1">The sequence shown here is derived from an EMBL/GenBank/DDBJ whole genome shotgun (WGS) entry which is preliminary data.</text>
</comment>
<gene>
    <name evidence="1" type="ORF">HPB50_016814</name>
</gene>
<evidence type="ECO:0000313" key="2">
    <source>
        <dbReference type="Proteomes" id="UP000821845"/>
    </source>
</evidence>